<dbReference type="EMBL" id="LXQA010532944">
    <property type="protein sequence ID" value="MCI57666.1"/>
    <property type="molecule type" value="Genomic_DNA"/>
</dbReference>
<accession>A0A392TC08</accession>
<evidence type="ECO:0000313" key="1">
    <source>
        <dbReference type="EMBL" id="MCI57666.1"/>
    </source>
</evidence>
<proteinExistence type="predicted"/>
<feature type="non-terminal residue" evidence="1">
    <location>
        <position position="36"/>
    </location>
</feature>
<name>A0A392TC08_9FABA</name>
<keyword evidence="2" id="KW-1185">Reference proteome</keyword>
<sequence length="36" mass="3722">MQKNNPHRATVVLVSSGGAPGPVSAVSQDMHTVFAM</sequence>
<protein>
    <submittedName>
        <fullName evidence="1">Uncharacterized protein</fullName>
    </submittedName>
</protein>
<dbReference type="AlphaFoldDB" id="A0A392TC08"/>
<organism evidence="1 2">
    <name type="scientific">Trifolium medium</name>
    <dbReference type="NCBI Taxonomy" id="97028"/>
    <lineage>
        <taxon>Eukaryota</taxon>
        <taxon>Viridiplantae</taxon>
        <taxon>Streptophyta</taxon>
        <taxon>Embryophyta</taxon>
        <taxon>Tracheophyta</taxon>
        <taxon>Spermatophyta</taxon>
        <taxon>Magnoliopsida</taxon>
        <taxon>eudicotyledons</taxon>
        <taxon>Gunneridae</taxon>
        <taxon>Pentapetalae</taxon>
        <taxon>rosids</taxon>
        <taxon>fabids</taxon>
        <taxon>Fabales</taxon>
        <taxon>Fabaceae</taxon>
        <taxon>Papilionoideae</taxon>
        <taxon>50 kb inversion clade</taxon>
        <taxon>NPAAA clade</taxon>
        <taxon>Hologalegina</taxon>
        <taxon>IRL clade</taxon>
        <taxon>Trifolieae</taxon>
        <taxon>Trifolium</taxon>
    </lineage>
</organism>
<reference evidence="1 2" key="1">
    <citation type="journal article" date="2018" name="Front. Plant Sci.">
        <title>Red Clover (Trifolium pratense) and Zigzag Clover (T. medium) - A Picture of Genomic Similarities and Differences.</title>
        <authorList>
            <person name="Dluhosova J."/>
            <person name="Istvanek J."/>
            <person name="Nedelnik J."/>
            <person name="Repkova J."/>
        </authorList>
    </citation>
    <scope>NUCLEOTIDE SEQUENCE [LARGE SCALE GENOMIC DNA]</scope>
    <source>
        <strain evidence="2">cv. 10/8</strain>
        <tissue evidence="1">Leaf</tissue>
    </source>
</reference>
<comment type="caution">
    <text evidence="1">The sequence shown here is derived from an EMBL/GenBank/DDBJ whole genome shotgun (WGS) entry which is preliminary data.</text>
</comment>
<dbReference type="Proteomes" id="UP000265520">
    <property type="component" value="Unassembled WGS sequence"/>
</dbReference>
<evidence type="ECO:0000313" key="2">
    <source>
        <dbReference type="Proteomes" id="UP000265520"/>
    </source>
</evidence>